<gene>
    <name evidence="1" type="ORF">AOQ84DRAFT_408710</name>
</gene>
<proteinExistence type="predicted"/>
<reference evidence="1 2" key="1">
    <citation type="journal article" date="2016" name="Nat. Commun.">
        <title>Ectomycorrhizal ecology is imprinted in the genome of the dominant symbiotic fungus Cenococcum geophilum.</title>
        <authorList>
            <consortium name="DOE Joint Genome Institute"/>
            <person name="Peter M."/>
            <person name="Kohler A."/>
            <person name="Ohm R.A."/>
            <person name="Kuo A."/>
            <person name="Krutzmann J."/>
            <person name="Morin E."/>
            <person name="Arend M."/>
            <person name="Barry K.W."/>
            <person name="Binder M."/>
            <person name="Choi C."/>
            <person name="Clum A."/>
            <person name="Copeland A."/>
            <person name="Grisel N."/>
            <person name="Haridas S."/>
            <person name="Kipfer T."/>
            <person name="LaButti K."/>
            <person name="Lindquist E."/>
            <person name="Lipzen A."/>
            <person name="Maire R."/>
            <person name="Meier B."/>
            <person name="Mihaltcheva S."/>
            <person name="Molinier V."/>
            <person name="Murat C."/>
            <person name="Poggeler S."/>
            <person name="Quandt C.A."/>
            <person name="Sperisen C."/>
            <person name="Tritt A."/>
            <person name="Tisserant E."/>
            <person name="Crous P.W."/>
            <person name="Henrissat B."/>
            <person name="Nehls U."/>
            <person name="Egli S."/>
            <person name="Spatafora J.W."/>
            <person name="Grigoriev I.V."/>
            <person name="Martin F.M."/>
        </authorList>
    </citation>
    <scope>NUCLEOTIDE SEQUENCE [LARGE SCALE GENOMIC DNA]</scope>
    <source>
        <strain evidence="1 2">CBS 207.34</strain>
    </source>
</reference>
<dbReference type="GO" id="GO:0018836">
    <property type="term" value="F:alkylmercury lyase activity"/>
    <property type="evidence" value="ECO:0007669"/>
    <property type="project" value="InterPro"/>
</dbReference>
<dbReference type="AlphaFoldDB" id="A0A8E2JS67"/>
<evidence type="ECO:0000313" key="1">
    <source>
        <dbReference type="EMBL" id="OCL07574.1"/>
    </source>
</evidence>
<dbReference type="Pfam" id="PF03243">
    <property type="entry name" value="MerB"/>
    <property type="match status" value="1"/>
</dbReference>
<dbReference type="InterPro" id="IPR004927">
    <property type="entry name" value="MerB"/>
</dbReference>
<evidence type="ECO:0000313" key="2">
    <source>
        <dbReference type="Proteomes" id="UP000250140"/>
    </source>
</evidence>
<keyword evidence="2" id="KW-1185">Reference proteome</keyword>
<dbReference type="SUPFAM" id="SSF160387">
    <property type="entry name" value="NosL/MerB-like"/>
    <property type="match status" value="1"/>
</dbReference>
<dbReference type="InterPro" id="IPR053717">
    <property type="entry name" value="MerB_lyase_sf"/>
</dbReference>
<sequence>MDDDVRSVRYFIFTFFLENCRPPSLEDICAACEVSEDRSLEILAALEKGRHLVLHKKDVHSPTPISMVHPFSHLPTSFIVTHEDRSWWANCAWCAFGLASMLAPAAVQIHTRSGSIGKEMSFEVANDKVTLISEKSAEKPCVHFAVPLKSWWTDVRFACGTIQLFDSEEEALAWPKKRGFNEGELMSLDTLWKLSKIWYHDKHTYEYCRKSSDEVIKLFEDLGLTSTFWRP</sequence>
<dbReference type="EMBL" id="KV749838">
    <property type="protein sequence ID" value="OCL07574.1"/>
    <property type="molecule type" value="Genomic_DNA"/>
</dbReference>
<name>A0A8E2JS67_9PEZI</name>
<dbReference type="Gene3D" id="3.30.450.410">
    <property type="match status" value="1"/>
</dbReference>
<dbReference type="Proteomes" id="UP000250140">
    <property type="component" value="Unassembled WGS sequence"/>
</dbReference>
<dbReference type="OrthoDB" id="4810243at2759"/>
<evidence type="ECO:0008006" key="3">
    <source>
        <dbReference type="Google" id="ProtNLM"/>
    </source>
</evidence>
<accession>A0A8E2JS67</accession>
<organism evidence="1 2">
    <name type="scientific">Glonium stellatum</name>
    <dbReference type="NCBI Taxonomy" id="574774"/>
    <lineage>
        <taxon>Eukaryota</taxon>
        <taxon>Fungi</taxon>
        <taxon>Dikarya</taxon>
        <taxon>Ascomycota</taxon>
        <taxon>Pezizomycotina</taxon>
        <taxon>Dothideomycetes</taxon>
        <taxon>Pleosporomycetidae</taxon>
        <taxon>Gloniales</taxon>
        <taxon>Gloniaceae</taxon>
        <taxon>Glonium</taxon>
    </lineage>
</organism>
<protein>
    <recommendedName>
        <fullName evidence="3">Alkylmercury lyase</fullName>
    </recommendedName>
</protein>